<comment type="subcellular location">
    <subcellularLocation>
        <location evidence="1">Cell membrane</location>
        <topology evidence="1">Multi-pass membrane protein</topology>
    </subcellularLocation>
</comment>
<dbReference type="InterPro" id="IPR003439">
    <property type="entry name" value="ABC_transporter-like_ATP-bd"/>
</dbReference>
<evidence type="ECO:0000313" key="12">
    <source>
        <dbReference type="EMBL" id="EIM27365.1"/>
    </source>
</evidence>
<keyword evidence="6 12" id="KW-0067">ATP-binding</keyword>
<keyword evidence="3" id="KW-0813">Transport</keyword>
<feature type="transmembrane region" description="Helical" evidence="9">
    <location>
        <begin position="63"/>
        <end position="88"/>
    </location>
</feature>
<dbReference type="Gene3D" id="1.20.1560.10">
    <property type="entry name" value="ABC transporter type 1, transmembrane domain"/>
    <property type="match status" value="1"/>
</dbReference>
<feature type="transmembrane region" description="Helical" evidence="9">
    <location>
        <begin position="100"/>
        <end position="123"/>
    </location>
</feature>
<dbReference type="PANTHER" id="PTHR43394">
    <property type="entry name" value="ATP-DEPENDENT PERMEASE MDL1, MITOCHONDRIAL"/>
    <property type="match status" value="1"/>
</dbReference>
<organism evidence="12 13">
    <name type="scientific">Microvirga lotononidis</name>
    <dbReference type="NCBI Taxonomy" id="864069"/>
    <lineage>
        <taxon>Bacteria</taxon>
        <taxon>Pseudomonadati</taxon>
        <taxon>Pseudomonadota</taxon>
        <taxon>Alphaproteobacteria</taxon>
        <taxon>Hyphomicrobiales</taxon>
        <taxon>Methylobacteriaceae</taxon>
        <taxon>Microvirga</taxon>
    </lineage>
</organism>
<proteinExistence type="inferred from homology"/>
<keyword evidence="7 9" id="KW-1133">Transmembrane helix</keyword>
<accession>I4YTS3</accession>
<keyword evidence="13" id="KW-1185">Reference proteome</keyword>
<dbReference type="GO" id="GO:0090374">
    <property type="term" value="P:oligopeptide export from mitochondrion"/>
    <property type="evidence" value="ECO:0007669"/>
    <property type="project" value="TreeGrafter"/>
</dbReference>
<keyword evidence="5" id="KW-0547">Nucleotide-binding</keyword>
<dbReference type="GO" id="GO:0005886">
    <property type="term" value="C:plasma membrane"/>
    <property type="evidence" value="ECO:0007669"/>
    <property type="project" value="UniProtKB-SubCell"/>
</dbReference>
<dbReference type="PANTHER" id="PTHR43394:SF1">
    <property type="entry name" value="ATP-BINDING CASSETTE SUB-FAMILY B MEMBER 10, MITOCHONDRIAL"/>
    <property type="match status" value="1"/>
</dbReference>
<dbReference type="CDD" id="cd18575">
    <property type="entry name" value="ABC_6TM_bac_exporter_ABCB8_10_like"/>
    <property type="match status" value="1"/>
</dbReference>
<evidence type="ECO:0000256" key="8">
    <source>
        <dbReference type="ARBA" id="ARBA00023136"/>
    </source>
</evidence>
<evidence type="ECO:0000256" key="1">
    <source>
        <dbReference type="ARBA" id="ARBA00004651"/>
    </source>
</evidence>
<dbReference type="AlphaFoldDB" id="I4YTS3"/>
<reference evidence="12 13" key="1">
    <citation type="submission" date="2012-02" db="EMBL/GenBank/DDBJ databases">
        <title>Improved High-Quality Draft sequence of Microvirga sp. WSM3557.</title>
        <authorList>
            <consortium name="US DOE Joint Genome Institute"/>
            <person name="Lucas S."/>
            <person name="Han J."/>
            <person name="Lapidus A."/>
            <person name="Cheng J.-F."/>
            <person name="Goodwin L."/>
            <person name="Pitluck S."/>
            <person name="Peters L."/>
            <person name="Zhang X."/>
            <person name="Detter J.C."/>
            <person name="Han C."/>
            <person name="Tapia R."/>
            <person name="Land M."/>
            <person name="Hauser L."/>
            <person name="Kyrpides N."/>
            <person name="Ivanova N."/>
            <person name="Pagani I."/>
            <person name="Brau L."/>
            <person name="Yates R."/>
            <person name="O'Hara G."/>
            <person name="Rui T."/>
            <person name="Howieson J."/>
            <person name="Reeve W."/>
            <person name="Woyke T."/>
        </authorList>
    </citation>
    <scope>NUCLEOTIDE SEQUENCE [LARGE SCALE GENOMIC DNA]</scope>
    <source>
        <strain evidence="12 13">WSM3557</strain>
    </source>
</reference>
<dbReference type="SUPFAM" id="SSF52540">
    <property type="entry name" value="P-loop containing nucleoside triphosphate hydrolases"/>
    <property type="match status" value="1"/>
</dbReference>
<dbReference type="Gene3D" id="3.40.50.300">
    <property type="entry name" value="P-loop containing nucleotide triphosphate hydrolases"/>
    <property type="match status" value="1"/>
</dbReference>
<dbReference type="InterPro" id="IPR011527">
    <property type="entry name" value="ABC1_TM_dom"/>
</dbReference>
<dbReference type="NCBIfam" id="TIGR02204">
    <property type="entry name" value="MsbA_rel"/>
    <property type="match status" value="1"/>
</dbReference>
<dbReference type="Proteomes" id="UP000003947">
    <property type="component" value="Unassembled WGS sequence"/>
</dbReference>
<evidence type="ECO:0000256" key="3">
    <source>
        <dbReference type="ARBA" id="ARBA00022448"/>
    </source>
</evidence>
<keyword evidence="8 9" id="KW-0472">Membrane</keyword>
<feature type="transmembrane region" description="Helical" evidence="9">
    <location>
        <begin position="285"/>
        <end position="307"/>
    </location>
</feature>
<sequence>MRAYTSLKTLKQAGAKVLNRPVWRFRKTQGVMADHSQGQTRPKAALSALKPLIPYGLAYKGRIAAALAALAAASGATLVVPIAVRRVIDFGFSDEGRAYIGAYFALLVVVVGVLALASALRYYCVITLGERVVADLRAAVFRHLTSLDPAFFDQTKSGEIVSRLTADTTQVKAAFGVSISIALRNLFLFLGATALMIITSPKLSALVLLAIPVIVLPLVFSGRAVRRRSRAAQDRLADASAYAAEAIGAVRTMQAFGMESLTAARFTAAAEEAFDAARLSTTMRAFLTGAGIFLVSASVVGVLWYGAQDVLAGQMTGGRLSQFVLYAVFAASSLGQLSEVYGELAQAAGAAERLGEILAAKPAVERPQNPKPLPEPPLGTVAFEDVHFAYPTRADQRAIHGLSFAVKSGERVAIVGPSGAGKSTILQLLLRFYDPQSGTIRVDGVAVHEADPAALRARMALVPQEPTIFAASVLDNIRYGRPEATEDEVFRAAELASADGFIQALPEGYRTMIGERGVTLSGGQRQRLAIARAILKDAPILLLDEATSALDAESERKVQTALDRLMEGRTTLVIAHRLATVRSADRILVMDKGVIVEEGTHETLLAQGGLYARLARLQFTSAHGHHEAAE</sequence>
<evidence type="ECO:0000256" key="9">
    <source>
        <dbReference type="SAM" id="Phobius"/>
    </source>
</evidence>
<dbReference type="HOGENOM" id="CLU_000604_84_4_5"/>
<dbReference type="InterPro" id="IPR036640">
    <property type="entry name" value="ABC1_TM_sf"/>
</dbReference>
<feature type="domain" description="ABC transmembrane type-1" evidence="11">
    <location>
        <begin position="64"/>
        <end position="346"/>
    </location>
</feature>
<evidence type="ECO:0000313" key="13">
    <source>
        <dbReference type="Proteomes" id="UP000003947"/>
    </source>
</evidence>
<feature type="domain" description="ABC transporter" evidence="10">
    <location>
        <begin position="381"/>
        <end position="617"/>
    </location>
</feature>
<feature type="transmembrane region" description="Helical" evidence="9">
    <location>
        <begin position="203"/>
        <end position="220"/>
    </location>
</feature>
<evidence type="ECO:0000256" key="5">
    <source>
        <dbReference type="ARBA" id="ARBA00022741"/>
    </source>
</evidence>
<dbReference type="CDD" id="cd03249">
    <property type="entry name" value="ABC_MTABC3_MDL1_MDL2"/>
    <property type="match status" value="1"/>
</dbReference>
<dbReference type="FunFam" id="3.40.50.300:FF:000403">
    <property type="entry name" value="ATP-binding cassette sub-family B member 8, mitochondrial"/>
    <property type="match status" value="1"/>
</dbReference>
<dbReference type="PROSITE" id="PS50929">
    <property type="entry name" value="ABC_TM1F"/>
    <property type="match status" value="1"/>
</dbReference>
<dbReference type="InterPro" id="IPR027417">
    <property type="entry name" value="P-loop_NTPase"/>
</dbReference>
<dbReference type="InterPro" id="IPR017871">
    <property type="entry name" value="ABC_transporter-like_CS"/>
</dbReference>
<dbReference type="GO" id="GO:0005524">
    <property type="term" value="F:ATP binding"/>
    <property type="evidence" value="ECO:0007669"/>
    <property type="project" value="UniProtKB-KW"/>
</dbReference>
<dbReference type="PATRIC" id="fig|864069.3.peg.4263"/>
<dbReference type="GO" id="GO:0015421">
    <property type="term" value="F:ABC-type oligopeptide transporter activity"/>
    <property type="evidence" value="ECO:0007669"/>
    <property type="project" value="TreeGrafter"/>
</dbReference>
<feature type="transmembrane region" description="Helical" evidence="9">
    <location>
        <begin position="173"/>
        <end position="197"/>
    </location>
</feature>
<dbReference type="GO" id="GO:0016887">
    <property type="term" value="F:ATP hydrolysis activity"/>
    <property type="evidence" value="ECO:0007669"/>
    <property type="project" value="InterPro"/>
</dbReference>
<dbReference type="InterPro" id="IPR011918">
    <property type="entry name" value="ABC_MsbA_ATP-bd"/>
</dbReference>
<evidence type="ECO:0000256" key="6">
    <source>
        <dbReference type="ARBA" id="ARBA00022840"/>
    </source>
</evidence>
<evidence type="ECO:0000256" key="2">
    <source>
        <dbReference type="ARBA" id="ARBA00005417"/>
    </source>
</evidence>
<dbReference type="PROSITE" id="PS00211">
    <property type="entry name" value="ABC_TRANSPORTER_1"/>
    <property type="match status" value="1"/>
</dbReference>
<evidence type="ECO:0000256" key="7">
    <source>
        <dbReference type="ARBA" id="ARBA00022989"/>
    </source>
</evidence>
<dbReference type="Pfam" id="PF00664">
    <property type="entry name" value="ABC_membrane"/>
    <property type="match status" value="1"/>
</dbReference>
<comment type="similarity">
    <text evidence="2">Belongs to the ABC transporter superfamily.</text>
</comment>
<dbReference type="EMBL" id="JH660645">
    <property type="protein sequence ID" value="EIM27365.1"/>
    <property type="molecule type" value="Genomic_DNA"/>
</dbReference>
<evidence type="ECO:0000259" key="10">
    <source>
        <dbReference type="PROSITE" id="PS50893"/>
    </source>
</evidence>
<protein>
    <submittedName>
        <fullName evidence="12">ABC transporter, permease/ATP-binding protein</fullName>
    </submittedName>
</protein>
<dbReference type="SUPFAM" id="SSF90123">
    <property type="entry name" value="ABC transporter transmembrane region"/>
    <property type="match status" value="1"/>
</dbReference>
<dbReference type="SMART" id="SM00382">
    <property type="entry name" value="AAA"/>
    <property type="match status" value="1"/>
</dbReference>
<gene>
    <name evidence="12" type="ORF">MicloDRAFT_00039280</name>
</gene>
<keyword evidence="4 9" id="KW-0812">Transmembrane</keyword>
<dbReference type="eggNOG" id="COG1132">
    <property type="taxonomic scope" value="Bacteria"/>
</dbReference>
<dbReference type="PROSITE" id="PS50893">
    <property type="entry name" value="ABC_TRANSPORTER_2"/>
    <property type="match status" value="1"/>
</dbReference>
<dbReference type="InterPro" id="IPR039421">
    <property type="entry name" value="Type_1_exporter"/>
</dbReference>
<evidence type="ECO:0000256" key="4">
    <source>
        <dbReference type="ARBA" id="ARBA00022692"/>
    </source>
</evidence>
<evidence type="ECO:0000259" key="11">
    <source>
        <dbReference type="PROSITE" id="PS50929"/>
    </source>
</evidence>
<name>I4YTS3_9HYPH</name>
<dbReference type="STRING" id="864069.MicloDRAFT_00039280"/>
<dbReference type="InterPro" id="IPR003593">
    <property type="entry name" value="AAA+_ATPase"/>
</dbReference>
<dbReference type="Pfam" id="PF00005">
    <property type="entry name" value="ABC_tran"/>
    <property type="match status" value="1"/>
</dbReference>